<feature type="repeat" description="WD" evidence="5">
    <location>
        <begin position="1304"/>
        <end position="1336"/>
    </location>
</feature>
<evidence type="ECO:0000256" key="7">
    <source>
        <dbReference type="SAM" id="Coils"/>
    </source>
</evidence>
<feature type="repeat" description="WD" evidence="5">
    <location>
        <begin position="919"/>
        <end position="951"/>
    </location>
</feature>
<feature type="repeat" description="WD" evidence="5">
    <location>
        <begin position="1346"/>
        <end position="1380"/>
    </location>
</feature>
<feature type="repeat" description="WD" evidence="5">
    <location>
        <begin position="1262"/>
        <end position="1294"/>
    </location>
</feature>
<dbReference type="Gene3D" id="1.10.510.10">
    <property type="entry name" value="Transferase(Phosphotransferase) domain 1"/>
    <property type="match status" value="1"/>
</dbReference>
<feature type="repeat" description="WD" evidence="5">
    <location>
        <begin position="1220"/>
        <end position="1252"/>
    </location>
</feature>
<dbReference type="InterPro" id="IPR036322">
    <property type="entry name" value="WD40_repeat_dom_sf"/>
</dbReference>
<dbReference type="SUPFAM" id="SSF56112">
    <property type="entry name" value="Protein kinase-like (PK-like)"/>
    <property type="match status" value="1"/>
</dbReference>
<dbReference type="Pfam" id="PF00400">
    <property type="entry name" value="WD40"/>
    <property type="match status" value="14"/>
</dbReference>
<evidence type="ECO:0000256" key="3">
    <source>
        <dbReference type="ARBA" id="ARBA00022741"/>
    </source>
</evidence>
<dbReference type="Gene3D" id="2.130.10.10">
    <property type="entry name" value="YVTN repeat-like/Quinoprotein amine dehydrogenase"/>
    <property type="match status" value="5"/>
</dbReference>
<dbReference type="HOGENOM" id="CLU_002352_1_0_7"/>
<dbReference type="EMBL" id="AM746676">
    <property type="protein sequence ID" value="CAN96155.1"/>
    <property type="molecule type" value="Genomic_DNA"/>
</dbReference>
<dbReference type="EC" id="2.7.11.1" evidence="9"/>
<keyword evidence="7" id="KW-0175">Coiled coil</keyword>
<dbReference type="PROSITE" id="PS00678">
    <property type="entry name" value="WD_REPEATS_1"/>
    <property type="match status" value="1"/>
</dbReference>
<keyword evidence="1 5" id="KW-0853">WD repeat</keyword>
<feature type="repeat" description="WD" evidence="5">
    <location>
        <begin position="877"/>
        <end position="908"/>
    </location>
</feature>
<keyword evidence="2" id="KW-0677">Repeat</keyword>
<dbReference type="Proteomes" id="UP000002139">
    <property type="component" value="Chromosome"/>
</dbReference>
<gene>
    <name evidence="9" type="ordered locus">sce5991</name>
</gene>
<feature type="repeat" description="WD" evidence="5">
    <location>
        <begin position="1136"/>
        <end position="1168"/>
    </location>
</feature>
<keyword evidence="10" id="KW-1185">Reference proteome</keyword>
<evidence type="ECO:0000256" key="1">
    <source>
        <dbReference type="ARBA" id="ARBA00022574"/>
    </source>
</evidence>
<dbReference type="PROSITE" id="PS50011">
    <property type="entry name" value="PROTEIN_KINASE_DOM"/>
    <property type="match status" value="1"/>
</dbReference>
<keyword evidence="4 6" id="KW-0067">ATP-binding</keyword>
<dbReference type="OrthoDB" id="9765809at2"/>
<dbReference type="SMART" id="SM00320">
    <property type="entry name" value="WD40"/>
    <property type="match status" value="14"/>
</dbReference>
<protein>
    <submittedName>
        <fullName evidence="9">Protein kinase</fullName>
        <ecNumber evidence="9">2.7.11.1</ecNumber>
    </submittedName>
</protein>
<dbReference type="Gene3D" id="3.30.200.20">
    <property type="entry name" value="Phosphorylase Kinase, domain 1"/>
    <property type="match status" value="1"/>
</dbReference>
<keyword evidence="9" id="KW-0418">Kinase</keyword>
<dbReference type="STRING" id="448385.sce5991"/>
<feature type="repeat" description="WD" evidence="5">
    <location>
        <begin position="1178"/>
        <end position="1208"/>
    </location>
</feature>
<proteinExistence type="predicted"/>
<feature type="repeat" description="WD" evidence="5">
    <location>
        <begin position="1388"/>
        <end position="1420"/>
    </location>
</feature>
<feature type="domain" description="Protein kinase" evidence="8">
    <location>
        <begin position="32"/>
        <end position="306"/>
    </location>
</feature>
<feature type="coiled-coil region" evidence="7">
    <location>
        <begin position="801"/>
        <end position="828"/>
    </location>
</feature>
<dbReference type="Pfam" id="PF20703">
    <property type="entry name" value="nSTAND1"/>
    <property type="match status" value="1"/>
</dbReference>
<dbReference type="InterPro" id="IPR027417">
    <property type="entry name" value="P-loop_NTPase"/>
</dbReference>
<dbReference type="PROSITE" id="PS50294">
    <property type="entry name" value="WD_REPEATS_REGION"/>
    <property type="match status" value="13"/>
</dbReference>
<name>A9GC88_SORC5</name>
<dbReference type="PANTHER" id="PTHR19848:SF8">
    <property type="entry name" value="F-BOX AND WD REPEAT DOMAIN CONTAINING 7"/>
    <property type="match status" value="1"/>
</dbReference>
<dbReference type="InterPro" id="IPR008271">
    <property type="entry name" value="Ser/Thr_kinase_AS"/>
</dbReference>
<reference evidence="9 10" key="1">
    <citation type="journal article" date="2007" name="Nat. Biotechnol.">
        <title>Complete genome sequence of the myxobacterium Sorangium cellulosum.</title>
        <authorList>
            <person name="Schneiker S."/>
            <person name="Perlova O."/>
            <person name="Kaiser O."/>
            <person name="Gerth K."/>
            <person name="Alici A."/>
            <person name="Altmeyer M.O."/>
            <person name="Bartels D."/>
            <person name="Bekel T."/>
            <person name="Beyer S."/>
            <person name="Bode E."/>
            <person name="Bode H.B."/>
            <person name="Bolten C.J."/>
            <person name="Choudhuri J.V."/>
            <person name="Doss S."/>
            <person name="Elnakady Y.A."/>
            <person name="Frank B."/>
            <person name="Gaigalat L."/>
            <person name="Goesmann A."/>
            <person name="Groeger C."/>
            <person name="Gross F."/>
            <person name="Jelsbak L."/>
            <person name="Jelsbak L."/>
            <person name="Kalinowski J."/>
            <person name="Kegler C."/>
            <person name="Knauber T."/>
            <person name="Konietzny S."/>
            <person name="Kopp M."/>
            <person name="Krause L."/>
            <person name="Krug D."/>
            <person name="Linke B."/>
            <person name="Mahmud T."/>
            <person name="Martinez-Arias R."/>
            <person name="McHardy A.C."/>
            <person name="Merai M."/>
            <person name="Meyer F."/>
            <person name="Mormann S."/>
            <person name="Munoz-Dorado J."/>
            <person name="Perez J."/>
            <person name="Pradella S."/>
            <person name="Rachid S."/>
            <person name="Raddatz G."/>
            <person name="Rosenau F."/>
            <person name="Rueckert C."/>
            <person name="Sasse F."/>
            <person name="Scharfe M."/>
            <person name="Schuster S.C."/>
            <person name="Suen G."/>
            <person name="Treuner-Lange A."/>
            <person name="Velicer G.J."/>
            <person name="Vorholter F.-J."/>
            <person name="Weissman K.J."/>
            <person name="Welch R.D."/>
            <person name="Wenzel S.C."/>
            <person name="Whitworth D.E."/>
            <person name="Wilhelm S."/>
            <person name="Wittmann C."/>
            <person name="Bloecker H."/>
            <person name="Puehler A."/>
            <person name="Mueller R."/>
        </authorList>
    </citation>
    <scope>NUCLEOTIDE SEQUENCE [LARGE SCALE GENOMIC DNA]</scope>
    <source>
        <strain evidence="10">So ce56</strain>
    </source>
</reference>
<dbReference type="CDD" id="cd00200">
    <property type="entry name" value="WD40"/>
    <property type="match status" value="2"/>
</dbReference>
<dbReference type="eggNOG" id="COG2319">
    <property type="taxonomic scope" value="Bacteria"/>
</dbReference>
<evidence type="ECO:0000313" key="10">
    <source>
        <dbReference type="Proteomes" id="UP000002139"/>
    </source>
</evidence>
<sequence>MISERSRGAMGDSAPSTVERALWPIGSTVKHYEIIRKLGQGGMGAVFLARDTRLGRRVAIKMLLEHGGRGAERFLVEARATARCEHENIVVIHEVDEIDGTAFMVLEYLEGRTLREWLNDRGPAPVPPGLAAELMIPVVRALGCAHRLGIVHRDLKPENIVLTDAGPIKVLDFGIAARLGQEEISRVTGTTSALPSTTAVTDEATIVGTFPYMSPEQWRCEEIDPRCDLWAVGLLLFELCTGAHPFAPQVAQRLAETADPALPMPGARERRPDVGPLGQLIDRCLKKRREERFGSAEELCAALELLATRRQTPSLGEDGSPFAGLSAFQEADAGRFFGREREIASLLERLRNQPVVAVAGPSGAGKSSFVRAGVIPALKRSGERWEAFTLRPGLRPCAALADVLAQTGGASLESAAPGPIELTDPEALLPILRARPGLLGAALRARCRRPGGPQHVLLFVDQLEELYTLSADPAERTAFIACLAGAADDASSPLRVILSLRSDFLDRVAEDRWLTTEVTRGLMLLPPMGRAGLREVLTRPLEAADIHFEHECIVEAMLDALEKTRSPLPLLQFTATRLWEARDSERRLLTRDSYERLGGVAGALSTHADTVLGALSPADQRLCRAVFLRLCTPERTRAVVGIAELAGLAEDSGTLQRVVHHLADARLLLIEASAERDGATVELVHESLIDTWAKLRQWLDESAQDAQFLARLRVAAQQWKTGAEAAGLLWRDRAADDARAWLSRRQAERGAGAELGIDRGEERYLRAVVALADRARRLRWRIAAGVIAALSAIAVAVSLLAVRAQNEAARADREATLAQEEARQARNATRMAAARELERSDPTTALALLREVEPPGVPRGWSDLVFSALHGSISSVVLRHSSRISSVAWSPDGARIATACDDRAARVWRADGTGEPLVLRGHDETVYSVAWSPDGKHIATASSDKTARVWNADGTGEPIVLRGHRDVIQLVAYSPDSRRILTASRDETARVWNADGTGEPIVLRGHRGWVAAGAWSPDGRHIVTASWDNTARVWNADGTGEPLVFNIEQGGDVYWAAWSPDGKRIVTASEDGRARVWNADGTGEPIVLSPHGLLRLSTTYLLSTTFSPDGRRILATDWDKKVWLWNADGTGDPVVLHGHQNVVFVAAWSPDGRHIASGSWDGTARVWSADLQSSPPVIGDHEAAVAAAAWSPDGRRIVTASEDRTVRVRNADGTGTPLILRGHEGRIFSATWSPDGKHIVTTSEDYTVRVWSADGTGTPLILRGHHERVNFAAWSPDGRRIVSASDDLTARIWNADGTGEPLVLRGHELLVKYASWSPDSRRVVTASYDNTARVWNADGTGEPVVIARHEAFLSAAEWSPDGKRVVTASTDKTARVWNVDGSGEPVILAGHDNDVLRAVWSADGKRILTASRDGTARIWSADGKGEPLILRGHAEPVYSAEWSPDGRRVITASADGTARVWTDLEVPRGPDDPKLWLATRDCLPIERRVELLNISEAAARADWQACQRRVEQSVP</sequence>
<dbReference type="KEGG" id="scl:sce5991"/>
<evidence type="ECO:0000256" key="4">
    <source>
        <dbReference type="ARBA" id="ARBA00022840"/>
    </source>
</evidence>
<dbReference type="InterPro" id="IPR020472">
    <property type="entry name" value="WD40_PAC1"/>
</dbReference>
<dbReference type="Gene3D" id="3.40.50.300">
    <property type="entry name" value="P-loop containing nucleotide triphosphate hydrolases"/>
    <property type="match status" value="1"/>
</dbReference>
<feature type="repeat" description="WD" evidence="5">
    <location>
        <begin position="961"/>
        <end position="993"/>
    </location>
</feature>
<dbReference type="PRINTS" id="PR00320">
    <property type="entry name" value="GPROTEINBRPT"/>
</dbReference>
<dbReference type="GO" id="GO:0005524">
    <property type="term" value="F:ATP binding"/>
    <property type="evidence" value="ECO:0007669"/>
    <property type="project" value="UniProtKB-UniRule"/>
</dbReference>
<dbReference type="PROSITE" id="PS00108">
    <property type="entry name" value="PROTEIN_KINASE_ST"/>
    <property type="match status" value="1"/>
</dbReference>
<dbReference type="InterPro" id="IPR017441">
    <property type="entry name" value="Protein_kinase_ATP_BS"/>
</dbReference>
<feature type="repeat" description="WD" evidence="5">
    <location>
        <begin position="1057"/>
        <end position="1078"/>
    </location>
</feature>
<evidence type="ECO:0000313" key="9">
    <source>
        <dbReference type="EMBL" id="CAN96155.1"/>
    </source>
</evidence>
<keyword evidence="3 6" id="KW-0547">Nucleotide-binding</keyword>
<dbReference type="eggNOG" id="COG0515">
    <property type="taxonomic scope" value="Bacteria"/>
</dbReference>
<dbReference type="InterPro" id="IPR049052">
    <property type="entry name" value="nSTAND1"/>
</dbReference>
<evidence type="ECO:0000256" key="2">
    <source>
        <dbReference type="ARBA" id="ARBA00022737"/>
    </source>
</evidence>
<dbReference type="Pfam" id="PF00069">
    <property type="entry name" value="Pkinase"/>
    <property type="match status" value="1"/>
</dbReference>
<feature type="repeat" description="WD" evidence="5">
    <location>
        <begin position="1003"/>
        <end position="1035"/>
    </location>
</feature>
<dbReference type="SMART" id="SM00220">
    <property type="entry name" value="S_TKc"/>
    <property type="match status" value="1"/>
</dbReference>
<evidence type="ECO:0000256" key="6">
    <source>
        <dbReference type="PROSITE-ProRule" id="PRU10141"/>
    </source>
</evidence>
<evidence type="ECO:0000256" key="5">
    <source>
        <dbReference type="PROSITE-ProRule" id="PRU00221"/>
    </source>
</evidence>
<dbReference type="BioCyc" id="SCEL448385:SCE_RS30780-MONOMER"/>
<feature type="repeat" description="WD" evidence="5">
    <location>
        <begin position="1430"/>
        <end position="1461"/>
    </location>
</feature>
<dbReference type="InterPro" id="IPR019775">
    <property type="entry name" value="WD40_repeat_CS"/>
</dbReference>
<dbReference type="SUPFAM" id="SSF52540">
    <property type="entry name" value="P-loop containing nucleoside triphosphate hydrolases"/>
    <property type="match status" value="1"/>
</dbReference>
<dbReference type="InterPro" id="IPR001680">
    <property type="entry name" value="WD40_rpt"/>
</dbReference>
<dbReference type="InterPro" id="IPR000719">
    <property type="entry name" value="Prot_kinase_dom"/>
</dbReference>
<dbReference type="InterPro" id="IPR011009">
    <property type="entry name" value="Kinase-like_dom_sf"/>
</dbReference>
<keyword evidence="9" id="KW-0808">Transferase</keyword>
<evidence type="ECO:0000259" key="8">
    <source>
        <dbReference type="PROSITE" id="PS50011"/>
    </source>
</evidence>
<organism evidence="9 10">
    <name type="scientific">Sorangium cellulosum (strain So ce56)</name>
    <name type="common">Polyangium cellulosum (strain So ce56)</name>
    <dbReference type="NCBI Taxonomy" id="448385"/>
    <lineage>
        <taxon>Bacteria</taxon>
        <taxon>Pseudomonadati</taxon>
        <taxon>Myxococcota</taxon>
        <taxon>Polyangia</taxon>
        <taxon>Polyangiales</taxon>
        <taxon>Polyangiaceae</taxon>
        <taxon>Sorangium</taxon>
    </lineage>
</organism>
<dbReference type="PROSITE" id="PS00107">
    <property type="entry name" value="PROTEIN_KINASE_ATP"/>
    <property type="match status" value="1"/>
</dbReference>
<dbReference type="PROSITE" id="PS50082">
    <property type="entry name" value="WD_REPEATS_2"/>
    <property type="match status" value="13"/>
</dbReference>
<accession>A9GC88</accession>
<dbReference type="InterPro" id="IPR015943">
    <property type="entry name" value="WD40/YVTN_repeat-like_dom_sf"/>
</dbReference>
<dbReference type="SUPFAM" id="SSF50978">
    <property type="entry name" value="WD40 repeat-like"/>
    <property type="match status" value="2"/>
</dbReference>
<feature type="binding site" evidence="6">
    <location>
        <position position="61"/>
    </location>
    <ligand>
        <name>ATP</name>
        <dbReference type="ChEBI" id="CHEBI:30616"/>
    </ligand>
</feature>
<dbReference type="GO" id="GO:0004674">
    <property type="term" value="F:protein serine/threonine kinase activity"/>
    <property type="evidence" value="ECO:0007669"/>
    <property type="project" value="UniProtKB-EC"/>
</dbReference>
<dbReference type="PANTHER" id="PTHR19848">
    <property type="entry name" value="WD40 REPEAT PROTEIN"/>
    <property type="match status" value="1"/>
</dbReference>
<dbReference type="CDD" id="cd14014">
    <property type="entry name" value="STKc_PknB_like"/>
    <property type="match status" value="1"/>
</dbReference>